<evidence type="ECO:0000313" key="3">
    <source>
        <dbReference type="RefSeq" id="XP_007049128.2"/>
    </source>
</evidence>
<dbReference type="KEGG" id="tcc:18612323"/>
<reference evidence="3" key="2">
    <citation type="submission" date="2025-08" db="UniProtKB">
        <authorList>
            <consortium name="RefSeq"/>
        </authorList>
    </citation>
    <scope>IDENTIFICATION</scope>
</reference>
<dbReference type="GeneID" id="18612323"/>
<dbReference type="AlphaFoldDB" id="A0AB32VPQ2"/>
<sequence length="117" mass="13165">MASAIATLMVDVFTTSHYTKSHSSKNQQIDGDEEKTGEHERHVHIHTHATHGHPQDSVSLVDHSGSFELLRHRVVSQVLELRILVHSVIATELHFLLYIDVGMESTIKVTVASQYCR</sequence>
<name>A0AB32VPQ2_THECC</name>
<dbReference type="Proteomes" id="UP000694886">
    <property type="component" value="Chromosome 1"/>
</dbReference>
<reference evidence="2" key="1">
    <citation type="journal article" date="1997" name="Nucleic Acids Res.">
        <title>tRNAscan-SE: a program for improved detection of transfer RNA genes in genomic sequence.</title>
        <authorList>
            <person name="Lowe T.M."/>
            <person name="Eddy S.R."/>
        </authorList>
    </citation>
    <scope>NUCLEOTIDE SEQUENCE [LARGE SCALE GENOMIC DNA]</scope>
    <source>
        <strain evidence="2">r\B97-61/B2</strain>
    </source>
</reference>
<accession>A0AB32VPQ2</accession>
<feature type="region of interest" description="Disordered" evidence="1">
    <location>
        <begin position="19"/>
        <end position="40"/>
    </location>
</feature>
<evidence type="ECO:0000313" key="2">
    <source>
        <dbReference type="Proteomes" id="UP000694886"/>
    </source>
</evidence>
<dbReference type="RefSeq" id="XP_007049128.2">
    <property type="nucleotide sequence ID" value="XM_007049066.2"/>
</dbReference>
<dbReference type="Gramene" id="Tc01v2_t015120.1">
    <property type="protein sequence ID" value="Tc01v2_p015120.1"/>
    <property type="gene ID" value="Tc01v2_g015120"/>
</dbReference>
<gene>
    <name evidence="3" type="primary">LOC18612323</name>
</gene>
<proteinExistence type="predicted"/>
<protein>
    <submittedName>
        <fullName evidence="3">Zinc transporter 1</fullName>
    </submittedName>
</protein>
<organism evidence="2 3">
    <name type="scientific">Theobroma cacao</name>
    <name type="common">Cacao</name>
    <name type="synonym">Cocoa</name>
    <dbReference type="NCBI Taxonomy" id="3641"/>
    <lineage>
        <taxon>Eukaryota</taxon>
        <taxon>Viridiplantae</taxon>
        <taxon>Streptophyta</taxon>
        <taxon>Embryophyta</taxon>
        <taxon>Tracheophyta</taxon>
        <taxon>Spermatophyta</taxon>
        <taxon>Magnoliopsida</taxon>
        <taxon>eudicotyledons</taxon>
        <taxon>Gunneridae</taxon>
        <taxon>Pentapetalae</taxon>
        <taxon>rosids</taxon>
        <taxon>malvids</taxon>
        <taxon>Malvales</taxon>
        <taxon>Malvaceae</taxon>
        <taxon>Byttnerioideae</taxon>
        <taxon>Theobroma</taxon>
    </lineage>
</organism>
<evidence type="ECO:0000256" key="1">
    <source>
        <dbReference type="SAM" id="MobiDB-lite"/>
    </source>
</evidence>